<keyword evidence="3" id="KW-1185">Reference proteome</keyword>
<comment type="caution">
    <text evidence="2">The sequence shown here is derived from an EMBL/GenBank/DDBJ whole genome shotgun (WGS) entry which is preliminary data.</text>
</comment>
<reference evidence="2 3" key="1">
    <citation type="submission" date="2020-01" db="EMBL/GenBank/DDBJ databases">
        <title>Sulfitobacter sediminilitoris sp. nov., isolated from a tidal flat.</title>
        <authorList>
            <person name="Park S."/>
            <person name="Yoon J.-H."/>
        </authorList>
    </citation>
    <scope>NUCLEOTIDE SEQUENCE [LARGE SCALE GENOMIC DNA]</scope>
    <source>
        <strain evidence="2 3">JBTF-M27</strain>
    </source>
</reference>
<evidence type="ECO:0008006" key="4">
    <source>
        <dbReference type="Google" id="ProtNLM"/>
    </source>
</evidence>
<feature type="chain" id="PRO_5026899370" description="Plastocyanin" evidence="1">
    <location>
        <begin position="26"/>
        <end position="115"/>
    </location>
</feature>
<accession>A0A6P0CAN4</accession>
<organism evidence="2 3">
    <name type="scientific">Sulfitobacter sediminilitoris</name>
    <dbReference type="NCBI Taxonomy" id="2698830"/>
    <lineage>
        <taxon>Bacteria</taxon>
        <taxon>Pseudomonadati</taxon>
        <taxon>Pseudomonadota</taxon>
        <taxon>Alphaproteobacteria</taxon>
        <taxon>Rhodobacterales</taxon>
        <taxon>Roseobacteraceae</taxon>
        <taxon>Sulfitobacter</taxon>
    </lineage>
</organism>
<dbReference type="AlphaFoldDB" id="A0A6P0CAN4"/>
<feature type="signal peptide" evidence="1">
    <location>
        <begin position="1"/>
        <end position="25"/>
    </location>
</feature>
<keyword evidence="1" id="KW-0732">Signal</keyword>
<protein>
    <recommendedName>
        <fullName evidence="4">Plastocyanin</fullName>
    </recommendedName>
</protein>
<gene>
    <name evidence="2" type="ORF">GV827_08355</name>
</gene>
<evidence type="ECO:0000313" key="3">
    <source>
        <dbReference type="Proteomes" id="UP000468591"/>
    </source>
</evidence>
<dbReference type="InterPro" id="IPR008972">
    <property type="entry name" value="Cupredoxin"/>
</dbReference>
<dbReference type="Proteomes" id="UP000468591">
    <property type="component" value="Unassembled WGS sequence"/>
</dbReference>
<name>A0A6P0CAN4_9RHOB</name>
<evidence type="ECO:0000313" key="2">
    <source>
        <dbReference type="EMBL" id="NEK22410.1"/>
    </source>
</evidence>
<proteinExistence type="predicted"/>
<dbReference type="SUPFAM" id="SSF49503">
    <property type="entry name" value="Cupredoxins"/>
    <property type="match status" value="1"/>
</dbReference>
<dbReference type="EMBL" id="JAABNT010000004">
    <property type="protein sequence ID" value="NEK22410.1"/>
    <property type="molecule type" value="Genomic_DNA"/>
</dbReference>
<sequence length="115" mass="12139">MLVKYCKGACAITAALTLMAGVAQADNQLVMIVDGGYFPAVTYAQPGDNIVFENKSAGDHVMRGPNDSWVSDPIAVDGRYVLNLTHSTPLTFTGTGTDGIEVAGEISYDEPPLTE</sequence>
<evidence type="ECO:0000256" key="1">
    <source>
        <dbReference type="SAM" id="SignalP"/>
    </source>
</evidence>
<dbReference type="RefSeq" id="WP_164353337.1">
    <property type="nucleotide sequence ID" value="NZ_JAABNT010000004.1"/>
</dbReference>